<evidence type="ECO:0000313" key="2">
    <source>
        <dbReference type="EMBL" id="AKT36021.1"/>
    </source>
</evidence>
<accession>A0A0K1E565</accession>
<dbReference type="PANTHER" id="PTHR45947">
    <property type="entry name" value="SULFOQUINOVOSYL TRANSFERASE SQD2"/>
    <property type="match status" value="1"/>
</dbReference>
<dbReference type="Proteomes" id="UP000067626">
    <property type="component" value="Chromosome"/>
</dbReference>
<dbReference type="Pfam" id="PF13439">
    <property type="entry name" value="Glyco_transf_4"/>
    <property type="match status" value="1"/>
</dbReference>
<dbReference type="InterPro" id="IPR050194">
    <property type="entry name" value="Glycosyltransferase_grp1"/>
</dbReference>
<organism evidence="2 3">
    <name type="scientific">Chondromyces crocatus</name>
    <dbReference type="NCBI Taxonomy" id="52"/>
    <lineage>
        <taxon>Bacteria</taxon>
        <taxon>Pseudomonadati</taxon>
        <taxon>Myxococcota</taxon>
        <taxon>Polyangia</taxon>
        <taxon>Polyangiales</taxon>
        <taxon>Polyangiaceae</taxon>
        <taxon>Chondromyces</taxon>
    </lineage>
</organism>
<evidence type="ECO:0000313" key="3">
    <source>
        <dbReference type="Proteomes" id="UP000067626"/>
    </source>
</evidence>
<dbReference type="SUPFAM" id="SSF53756">
    <property type="entry name" value="UDP-Glycosyltransferase/glycogen phosphorylase"/>
    <property type="match status" value="1"/>
</dbReference>
<dbReference type="KEGG" id="ccro:CMC5_001330"/>
<name>A0A0K1E565_CHOCO</name>
<dbReference type="PANTHER" id="PTHR45947:SF3">
    <property type="entry name" value="SULFOQUINOVOSYL TRANSFERASE SQD2"/>
    <property type="match status" value="1"/>
</dbReference>
<sequence length="375" mass="40210">MSEPARVAHLVLALRVGGLERVVLRLLERTPRDRFQPVVCALEEPGALASELDRLGVPLTVIRRRPGLDPRLPVLLSRWMARERIDLVHTHNPNPHFYGALAAAMTRATRARSTPRLVHTKHGRNTPGAARKVLVNRLASSLTDRVVAVSEDARRVAIEVEGVTPSRVVTILNGVDTEEFRPGDPTVARSRLGLPHEGYHIGCVARLSPEKDHATLLSAFAALHARRPDAHLTLIGDGPERHALEAQTASLGVGHAVTFAGMRSDIAESLPAFDVFALASRTEGISLTLAEAAACGLPIVATRVGGNPEIVRDQQTGLLVPAADPAALTAALDAIATHTDRAALGHRGRAWVAERFSAERMASAYTSLYAEVLGS</sequence>
<dbReference type="AlphaFoldDB" id="A0A0K1E565"/>
<dbReference type="Gene3D" id="3.40.50.2000">
    <property type="entry name" value="Glycogen Phosphorylase B"/>
    <property type="match status" value="2"/>
</dbReference>
<gene>
    <name evidence="2" type="ORF">CMC5_001330</name>
</gene>
<protein>
    <recommendedName>
        <fullName evidence="1">Glycosyltransferase subfamily 4-like N-terminal domain-containing protein</fullName>
    </recommendedName>
</protein>
<dbReference type="GO" id="GO:0016758">
    <property type="term" value="F:hexosyltransferase activity"/>
    <property type="evidence" value="ECO:0007669"/>
    <property type="project" value="TreeGrafter"/>
</dbReference>
<reference evidence="2 3" key="1">
    <citation type="submission" date="2015-07" db="EMBL/GenBank/DDBJ databases">
        <title>Genome analysis of myxobacterium Chondromyces crocatus Cm c5 reveals a high potential for natural compound synthesis and the genetic basis for the loss of fruiting body formation.</title>
        <authorList>
            <person name="Zaburannyi N."/>
            <person name="Bunk B."/>
            <person name="Maier J."/>
            <person name="Overmann J."/>
            <person name="Mueller R."/>
        </authorList>
    </citation>
    <scope>NUCLEOTIDE SEQUENCE [LARGE SCALE GENOMIC DNA]</scope>
    <source>
        <strain evidence="2 3">Cm c5</strain>
    </source>
</reference>
<dbReference type="EMBL" id="CP012159">
    <property type="protein sequence ID" value="AKT36021.1"/>
    <property type="molecule type" value="Genomic_DNA"/>
</dbReference>
<feature type="domain" description="Glycosyltransferase subfamily 4-like N-terminal" evidence="1">
    <location>
        <begin position="16"/>
        <end position="179"/>
    </location>
</feature>
<dbReference type="RefSeq" id="WP_050428596.1">
    <property type="nucleotide sequence ID" value="NZ_CP012159.1"/>
</dbReference>
<dbReference type="Pfam" id="PF13692">
    <property type="entry name" value="Glyco_trans_1_4"/>
    <property type="match status" value="1"/>
</dbReference>
<evidence type="ECO:0000259" key="1">
    <source>
        <dbReference type="Pfam" id="PF13439"/>
    </source>
</evidence>
<dbReference type="OrthoDB" id="9803091at2"/>
<dbReference type="STRING" id="52.CMC5_001330"/>
<keyword evidence="3" id="KW-1185">Reference proteome</keyword>
<proteinExistence type="predicted"/>
<dbReference type="InterPro" id="IPR028098">
    <property type="entry name" value="Glyco_trans_4-like_N"/>
</dbReference>